<sequence>MHANLSLSCFLQLDKSPNLLLSGKEPARAGRLSAAVFQYLLLCLFFSECSKWIPHHFCLDFELSIKDGYLFVYTFIISIVKENLSHQP</sequence>
<accession>A0A6M2F8S9</accession>
<dbReference type="AlphaFoldDB" id="A0A6M2F8S9"/>
<protein>
    <submittedName>
        <fullName evidence="1">Uncharacterized protein</fullName>
    </submittedName>
</protein>
<organism evidence="1">
    <name type="scientific">Populus davidiana</name>
    <dbReference type="NCBI Taxonomy" id="266767"/>
    <lineage>
        <taxon>Eukaryota</taxon>
        <taxon>Viridiplantae</taxon>
        <taxon>Streptophyta</taxon>
        <taxon>Embryophyta</taxon>
        <taxon>Tracheophyta</taxon>
        <taxon>Spermatophyta</taxon>
        <taxon>Magnoliopsida</taxon>
        <taxon>eudicotyledons</taxon>
        <taxon>Gunneridae</taxon>
        <taxon>Pentapetalae</taxon>
        <taxon>rosids</taxon>
        <taxon>fabids</taxon>
        <taxon>Malpighiales</taxon>
        <taxon>Salicaceae</taxon>
        <taxon>Saliceae</taxon>
        <taxon>Populus</taxon>
    </lineage>
</organism>
<reference evidence="1" key="1">
    <citation type="submission" date="2020-03" db="EMBL/GenBank/DDBJ databases">
        <authorList>
            <person name="Zhang R."/>
        </authorList>
    </citation>
    <scope>NUCLEOTIDE SEQUENCE</scope>
</reference>
<dbReference type="EMBL" id="GILB01013411">
    <property type="protein sequence ID" value="NUU93744.1"/>
    <property type="molecule type" value="Transcribed_RNA"/>
</dbReference>
<name>A0A6M2F8S9_9ROSI</name>
<evidence type="ECO:0000313" key="1">
    <source>
        <dbReference type="EMBL" id="NUU93744.1"/>
    </source>
</evidence>
<proteinExistence type="predicted"/>